<name>A0A0C2WXE8_SERVB</name>
<dbReference type="HOGENOM" id="CLU_1455239_0_0_1"/>
<dbReference type="Proteomes" id="UP000054097">
    <property type="component" value="Unassembled WGS sequence"/>
</dbReference>
<gene>
    <name evidence="1" type="ORF">M408DRAFT_29038</name>
</gene>
<sequence>MSAVDAEPRPGTAFSAISKSNQFSSSQFIATRHQEVEREMAHVLLQQVPYRNYIMDRQVSRPIVGLGRSATLSLLKQVLDSVIPKNINWDDQLVWDASNDDHTRINIIFDLEASSTKTDTQELFCTRSPSWRLKFLQMALWNDAPLLPMTQKQIEQHKAGVSRHTMVNLLRTLLPEYRQEMLSAVF</sequence>
<accession>A0A0C2WXE8</accession>
<proteinExistence type="predicted"/>
<organism evidence="1 2">
    <name type="scientific">Serendipita vermifera MAFF 305830</name>
    <dbReference type="NCBI Taxonomy" id="933852"/>
    <lineage>
        <taxon>Eukaryota</taxon>
        <taxon>Fungi</taxon>
        <taxon>Dikarya</taxon>
        <taxon>Basidiomycota</taxon>
        <taxon>Agaricomycotina</taxon>
        <taxon>Agaricomycetes</taxon>
        <taxon>Sebacinales</taxon>
        <taxon>Serendipitaceae</taxon>
        <taxon>Serendipita</taxon>
    </lineage>
</organism>
<dbReference type="AlphaFoldDB" id="A0A0C2WXE8"/>
<evidence type="ECO:0000313" key="1">
    <source>
        <dbReference type="EMBL" id="KIM22027.1"/>
    </source>
</evidence>
<reference evidence="1 2" key="1">
    <citation type="submission" date="2014-04" db="EMBL/GenBank/DDBJ databases">
        <authorList>
            <consortium name="DOE Joint Genome Institute"/>
            <person name="Kuo A."/>
            <person name="Zuccaro A."/>
            <person name="Kohler A."/>
            <person name="Nagy L.G."/>
            <person name="Floudas D."/>
            <person name="Copeland A."/>
            <person name="Barry K.W."/>
            <person name="Cichocki N."/>
            <person name="Veneault-Fourrey C."/>
            <person name="LaButti K."/>
            <person name="Lindquist E.A."/>
            <person name="Lipzen A."/>
            <person name="Lundell T."/>
            <person name="Morin E."/>
            <person name="Murat C."/>
            <person name="Sun H."/>
            <person name="Tunlid A."/>
            <person name="Henrissat B."/>
            <person name="Grigoriev I.V."/>
            <person name="Hibbett D.S."/>
            <person name="Martin F."/>
            <person name="Nordberg H.P."/>
            <person name="Cantor M.N."/>
            <person name="Hua S.X."/>
        </authorList>
    </citation>
    <scope>NUCLEOTIDE SEQUENCE [LARGE SCALE GENOMIC DNA]</scope>
    <source>
        <strain evidence="1 2">MAFF 305830</strain>
    </source>
</reference>
<protein>
    <submittedName>
        <fullName evidence="1">Uncharacterized protein</fullName>
    </submittedName>
</protein>
<keyword evidence="2" id="KW-1185">Reference proteome</keyword>
<reference evidence="2" key="2">
    <citation type="submission" date="2015-01" db="EMBL/GenBank/DDBJ databases">
        <title>Evolutionary Origins and Diversification of the Mycorrhizal Mutualists.</title>
        <authorList>
            <consortium name="DOE Joint Genome Institute"/>
            <consortium name="Mycorrhizal Genomics Consortium"/>
            <person name="Kohler A."/>
            <person name="Kuo A."/>
            <person name="Nagy L.G."/>
            <person name="Floudas D."/>
            <person name="Copeland A."/>
            <person name="Barry K.W."/>
            <person name="Cichocki N."/>
            <person name="Veneault-Fourrey C."/>
            <person name="LaButti K."/>
            <person name="Lindquist E.A."/>
            <person name="Lipzen A."/>
            <person name="Lundell T."/>
            <person name="Morin E."/>
            <person name="Murat C."/>
            <person name="Riley R."/>
            <person name="Ohm R."/>
            <person name="Sun H."/>
            <person name="Tunlid A."/>
            <person name="Henrissat B."/>
            <person name="Grigoriev I.V."/>
            <person name="Hibbett D.S."/>
            <person name="Martin F."/>
        </authorList>
    </citation>
    <scope>NUCLEOTIDE SEQUENCE [LARGE SCALE GENOMIC DNA]</scope>
    <source>
        <strain evidence="2">MAFF 305830</strain>
    </source>
</reference>
<evidence type="ECO:0000313" key="2">
    <source>
        <dbReference type="Proteomes" id="UP000054097"/>
    </source>
</evidence>
<dbReference type="EMBL" id="KN824365">
    <property type="protein sequence ID" value="KIM22027.1"/>
    <property type="molecule type" value="Genomic_DNA"/>
</dbReference>